<evidence type="ECO:0000313" key="1">
    <source>
        <dbReference type="EMBL" id="ONM47854.1"/>
    </source>
</evidence>
<protein>
    <recommendedName>
        <fullName evidence="3">DUF4192 domain-containing protein</fullName>
    </recommendedName>
</protein>
<evidence type="ECO:0000313" key="2">
    <source>
        <dbReference type="Proteomes" id="UP000188836"/>
    </source>
</evidence>
<gene>
    <name evidence="1" type="ORF">B0T46_16010</name>
</gene>
<dbReference type="Proteomes" id="UP000188836">
    <property type="component" value="Unassembled WGS sequence"/>
</dbReference>
<proteinExistence type="predicted"/>
<dbReference type="Pfam" id="PF13830">
    <property type="entry name" value="DUF4192"/>
    <property type="match status" value="1"/>
</dbReference>
<name>A0A1W0BJA0_9NOCA</name>
<organism evidence="1 2">
    <name type="scientific">Nocardia donostiensis</name>
    <dbReference type="NCBI Taxonomy" id="1538463"/>
    <lineage>
        <taxon>Bacteria</taxon>
        <taxon>Bacillati</taxon>
        <taxon>Actinomycetota</taxon>
        <taxon>Actinomycetes</taxon>
        <taxon>Mycobacteriales</taxon>
        <taxon>Nocardiaceae</taxon>
        <taxon>Nocardia</taxon>
    </lineage>
</organism>
<keyword evidence="2" id="KW-1185">Reference proteome</keyword>
<accession>A0A1W0BJA0</accession>
<comment type="caution">
    <text evidence="1">The sequence shown here is derived from an EMBL/GenBank/DDBJ whole genome shotgun (WGS) entry which is preliminary data.</text>
</comment>
<dbReference type="AlphaFoldDB" id="A0A1W0BJA0"/>
<reference evidence="1 2" key="1">
    <citation type="journal article" date="2016" name="Antonie Van Leeuwenhoek">
        <title>Nocardia donostiensis sp. nov., isolated from human respiratory specimens.</title>
        <authorList>
            <person name="Ercibengoa M."/>
            <person name="Bell M."/>
            <person name="Marimon J.M."/>
            <person name="Humrighouse B."/>
            <person name="Klenk H.P."/>
            <person name="Potter G."/>
            <person name="Perez-Trallero E."/>
        </authorList>
    </citation>
    <scope>NUCLEOTIDE SEQUENCE [LARGE SCALE GENOMIC DNA]</scope>
    <source>
        <strain evidence="1 2">X1655</strain>
    </source>
</reference>
<sequence>MDDPGEFIAAVPATLGFRPENSLVVGVLCEAAGESDTAVLDVVARFDLAHPSSGQPVSGAALAAAVVRVCAKPGTVGVLAVLVDGGAEAPPPGTAGQHPVVAALERRLTACDVPLHGAWAVGAVAAGRPWWSVRGPDRRGIVPDPLASVVALSHVLDGRQIRRTRAELTEAVAVDAIMCERVAAELGDAVARAHDRYAEAAHAGDPLGYSRRALEYVLWQIACVDSGDQLSARELAEVAAALRDRQVRDTMFALTDTVHACAAERLWAQMTRTVPGTDRAEAATLLGYCAYVRGDGPFAGVAFETALDTEPEHPMAVLLQTALESGMRPSQLRRLARCGRETATDLGIDLGAGTC</sequence>
<dbReference type="InterPro" id="IPR025447">
    <property type="entry name" value="DUF4192"/>
</dbReference>
<dbReference type="RefSeq" id="WP_077118126.1">
    <property type="nucleotide sequence ID" value="NZ_MUKP01000005.1"/>
</dbReference>
<dbReference type="STRING" id="1538463.B0T36_18345"/>
<dbReference type="EMBL" id="MUMY01000013">
    <property type="protein sequence ID" value="ONM47854.1"/>
    <property type="molecule type" value="Genomic_DNA"/>
</dbReference>
<evidence type="ECO:0008006" key="3">
    <source>
        <dbReference type="Google" id="ProtNLM"/>
    </source>
</evidence>